<evidence type="ECO:0000256" key="11">
    <source>
        <dbReference type="ARBA" id="ARBA00023136"/>
    </source>
</evidence>
<dbReference type="PRINTS" id="PR01463">
    <property type="entry name" value="EAGCHANLFMLY"/>
</dbReference>
<dbReference type="Gene3D" id="2.60.120.10">
    <property type="entry name" value="Jelly Rolls"/>
    <property type="match status" value="1"/>
</dbReference>
<evidence type="ECO:0000256" key="6">
    <source>
        <dbReference type="ARBA" id="ARBA00022826"/>
    </source>
</evidence>
<dbReference type="CDD" id="cd00130">
    <property type="entry name" value="PAS"/>
    <property type="match status" value="1"/>
</dbReference>
<dbReference type="SMART" id="SM00086">
    <property type="entry name" value="PAC"/>
    <property type="match status" value="1"/>
</dbReference>
<evidence type="ECO:0000256" key="5">
    <source>
        <dbReference type="ARBA" id="ARBA00022692"/>
    </source>
</evidence>
<evidence type="ECO:0000256" key="13">
    <source>
        <dbReference type="ARBA" id="ARBA00023303"/>
    </source>
</evidence>
<dbReference type="Ensembl" id="ENSPKIT00000025968.1">
    <property type="protein sequence ID" value="ENSPKIP00000002031.1"/>
    <property type="gene ID" value="ENSPKIG00000020075.1"/>
</dbReference>
<feature type="compositionally biased region" description="Low complexity" evidence="22">
    <location>
        <begin position="732"/>
        <end position="741"/>
    </location>
</feature>
<dbReference type="SMART" id="SM00100">
    <property type="entry name" value="cNMP"/>
    <property type="match status" value="1"/>
</dbReference>
<keyword evidence="5 23" id="KW-0812">Transmembrane</keyword>
<name>A0A3B3Q9G6_9TELE</name>
<keyword evidence="13" id="KW-0407">Ion channel</keyword>
<feature type="domain" description="PAC" evidence="26">
    <location>
        <begin position="93"/>
        <end position="145"/>
    </location>
</feature>
<dbReference type="InterPro" id="IPR000595">
    <property type="entry name" value="cNMP-bd_dom"/>
</dbReference>
<proteinExistence type="inferred from homology"/>
<dbReference type="PANTHER" id="PTHR10217">
    <property type="entry name" value="VOLTAGE AND LIGAND GATED POTASSIUM CHANNEL"/>
    <property type="match status" value="1"/>
</dbReference>
<dbReference type="FunFam" id="1.10.1200.260:FF:000002">
    <property type="entry name" value="Potassium voltage-gated channel subfamily H member 8"/>
    <property type="match status" value="1"/>
</dbReference>
<dbReference type="PROSITE" id="PS50113">
    <property type="entry name" value="PAC"/>
    <property type="match status" value="1"/>
</dbReference>
<feature type="transmembrane region" description="Helical" evidence="23">
    <location>
        <begin position="438"/>
        <end position="462"/>
    </location>
</feature>
<dbReference type="Proteomes" id="UP000261540">
    <property type="component" value="Unplaced"/>
</dbReference>
<protein>
    <recommendedName>
        <fullName evidence="17">Voltage-gated delayed rectifier potassium channel KCNH4</fullName>
    </recommendedName>
    <alternativeName>
        <fullName evidence="21">Brain-specific eag-like channel 2</fullName>
    </alternativeName>
    <alternativeName>
        <fullName evidence="19">Ether-a-go-go-like potassium channel 1</fullName>
    </alternativeName>
    <alternativeName>
        <fullName evidence="18">Potassium voltage-gated channel subfamily H member 4</fullName>
    </alternativeName>
    <alternativeName>
        <fullName evidence="20">Voltage-gated potassium channel subunit Kv12.3</fullName>
    </alternativeName>
</protein>
<dbReference type="InterPro" id="IPR003938">
    <property type="entry name" value="K_chnl_volt-dep_EAG/ELK/ERG"/>
</dbReference>
<dbReference type="InterPro" id="IPR014710">
    <property type="entry name" value="RmlC-like_jellyroll"/>
</dbReference>
<feature type="compositionally biased region" description="Basic and acidic residues" evidence="22">
    <location>
        <begin position="139"/>
        <end position="152"/>
    </location>
</feature>
<keyword evidence="6" id="KW-0631">Potassium channel</keyword>
<dbReference type="Pfam" id="PF13426">
    <property type="entry name" value="PAS_9"/>
    <property type="match status" value="1"/>
</dbReference>
<feature type="domain" description="PAS" evidence="25">
    <location>
        <begin position="14"/>
        <end position="90"/>
    </location>
</feature>
<evidence type="ECO:0000256" key="17">
    <source>
        <dbReference type="ARBA" id="ARBA00074373"/>
    </source>
</evidence>
<dbReference type="SUPFAM" id="SSF55785">
    <property type="entry name" value="PYP-like sensor domain (PAS domain)"/>
    <property type="match status" value="1"/>
</dbReference>
<evidence type="ECO:0000259" key="24">
    <source>
        <dbReference type="PROSITE" id="PS50042"/>
    </source>
</evidence>
<sequence length="1219" mass="134725">MPVMKGLLAPQNTFLDTIANRFDGTHSNFLLGNAQGHRGFPIVYCSDGFCELTGFARTEVMQKNCSCRFLHGVETSEHVALQMEKALEGRQEFQAEVQLYKRNANPFWCLLDIVPIKNEKSEVVLFLLSFKDISDTHGKNHLGSSKEGDRPLGRKHGGSKLSEARYQGRAVLYHLTSRLTRRGKGDGVFEKPSLPEYKVATVQKSRFILLHYSVSKALWDWMILLATFYVAVTVPYNVCFTAYNDSDAASRSTIVSDIAVEMLFILDIVLNFRTAYVSQSGQVVYDPRSICIHYAATWFFVDLIAALLATCSTTSLVHLLKTVRLLRLLRLLQKLDRYSQYSAVVLTLLMSMFALLAHWMACIWYVIGRKEMENNDPVAWDIGWLHELGKRLDSPYTNSSLGGPPLRSAYIASLYFTLSSLTSVGFGNVCANTDAEKIFSICTMLIGALMHAVVFGNVTAIIQRMYSRRSLYHTRMKDLKDFIRVHRLPQQLKQRMLEYFQTTWSVSNGIDANELLHDFPDELRADIAMNLNKDILQLPIFECASRGCLRSLSLHIKTSFCAPGEYLIRQGDALQANYFVCSGSLEVLKDGMVLAILGKGDLIGADLPGHEQVIKTNADVKALTYCDLQYISLRALREVLQLYPEYASRFTADIHHNLTYNLREGSEAEVFSRSPRPTHLAFEGEADEECEEYFRSSPCSRPRSRLTLPHMGAPPRHGSLSHLLGEELRQLGSRSHCPSPSRSRRGHSPTPSREEPSPPPTSKAEAGSSNKPAKLLIPSLNCFGPPDLSPRVVDGIEDNGQTFHFNVEESDSNQANANLLLETEEVRHSINQLNTEMSLLSQEVSHISTELHHMMHLLQTRVAVQHFTSTLSAYPYGLHVVSNSASGGTVAAADWPTRLSCNVAAGLQAHHDHVTRDPMGHTSGGTGGWGMNSSRARAATMGQSVDVNLPKRSLSPRSTCFQASCYRDQARAAGQGAESQQRSCSAFKSTPNSPFMTPHRRHTGSSLLNCSHTSQGFVPLPPQQAHGEQSPSQTNIHPSCSNDTLSQPLSRHSQQVVASSECKHPQSNSPVSIQSLLVTPSGYAPLHTSVKPLGHSGSYSSNSPQHNLTCLSTMPRQNDLLGSSPSDLLDTDLLDIHCTSFPTPTLYHKTPLAASQDFSLPGMDGRDAGQALGNCTGEEHVHLQCFQDGPTPEGQVSEALESRRSSMGTQTADGEPFWG</sequence>
<comment type="similarity">
    <text evidence="16">Belongs to the potassium channel family. H (Eag) (TC 1.A.1.20) subfamily. Kv12.3/KCNH4 sub-subfamily.</text>
</comment>
<dbReference type="InterPro" id="IPR018490">
    <property type="entry name" value="cNMP-bd_dom_sf"/>
</dbReference>
<evidence type="ECO:0000256" key="8">
    <source>
        <dbReference type="ARBA" id="ARBA00022958"/>
    </source>
</evidence>
<organism evidence="27 28">
    <name type="scientific">Paramormyrops kingsleyae</name>
    <dbReference type="NCBI Taxonomy" id="1676925"/>
    <lineage>
        <taxon>Eukaryota</taxon>
        <taxon>Metazoa</taxon>
        <taxon>Chordata</taxon>
        <taxon>Craniata</taxon>
        <taxon>Vertebrata</taxon>
        <taxon>Euteleostomi</taxon>
        <taxon>Actinopterygii</taxon>
        <taxon>Neopterygii</taxon>
        <taxon>Teleostei</taxon>
        <taxon>Osteoglossocephala</taxon>
        <taxon>Osteoglossomorpha</taxon>
        <taxon>Osteoglossiformes</taxon>
        <taxon>Mormyridae</taxon>
        <taxon>Paramormyrops</taxon>
    </lineage>
</organism>
<feature type="region of interest" description="Disordered" evidence="22">
    <location>
        <begin position="973"/>
        <end position="1069"/>
    </location>
</feature>
<keyword evidence="10" id="KW-0406">Ion transport</keyword>
<comment type="subcellular location">
    <subcellularLocation>
        <location evidence="1">Membrane</location>
        <topology evidence="1">Multi-pass membrane protein</topology>
    </subcellularLocation>
</comment>
<dbReference type="Pfam" id="PF00520">
    <property type="entry name" value="Ion_trans"/>
    <property type="match status" value="1"/>
</dbReference>
<evidence type="ECO:0000256" key="22">
    <source>
        <dbReference type="SAM" id="MobiDB-lite"/>
    </source>
</evidence>
<reference evidence="27" key="1">
    <citation type="submission" date="2025-08" db="UniProtKB">
        <authorList>
            <consortium name="Ensembl"/>
        </authorList>
    </citation>
    <scope>IDENTIFICATION</scope>
</reference>
<dbReference type="CDD" id="cd00038">
    <property type="entry name" value="CAP_ED"/>
    <property type="match status" value="1"/>
</dbReference>
<dbReference type="InterPro" id="IPR050818">
    <property type="entry name" value="KCNH_animal-type"/>
</dbReference>
<evidence type="ECO:0000256" key="1">
    <source>
        <dbReference type="ARBA" id="ARBA00004141"/>
    </source>
</evidence>
<feature type="region of interest" description="Disordered" evidence="22">
    <location>
        <begin position="1188"/>
        <end position="1219"/>
    </location>
</feature>
<keyword evidence="28" id="KW-1185">Reference proteome</keyword>
<comment type="function">
    <text evidence="15">Pore-forming (alpha) subunit of a voltage-gated delayed rectifier. Activates at more negative voltages, exhibits fast prepulse-independent activation kinetics and deactivates much more slowly, but shows no inactivation.</text>
</comment>
<evidence type="ECO:0000313" key="28">
    <source>
        <dbReference type="Proteomes" id="UP000261540"/>
    </source>
</evidence>
<evidence type="ECO:0000256" key="12">
    <source>
        <dbReference type="ARBA" id="ARBA00023180"/>
    </source>
</evidence>
<dbReference type="PROSITE" id="PS50112">
    <property type="entry name" value="PAS"/>
    <property type="match status" value="1"/>
</dbReference>
<dbReference type="Gene3D" id="1.10.287.70">
    <property type="match status" value="1"/>
</dbReference>
<dbReference type="InterPro" id="IPR035965">
    <property type="entry name" value="PAS-like_dom_sf"/>
</dbReference>
<feature type="transmembrane region" description="Helical" evidence="23">
    <location>
        <begin position="255"/>
        <end position="276"/>
    </location>
</feature>
<dbReference type="AlphaFoldDB" id="A0A3B3Q9G6"/>
<evidence type="ECO:0000256" key="2">
    <source>
        <dbReference type="ARBA" id="ARBA00011552"/>
    </source>
</evidence>
<dbReference type="PROSITE" id="PS50042">
    <property type="entry name" value="CNMP_BINDING_3"/>
    <property type="match status" value="1"/>
</dbReference>
<dbReference type="FunFam" id="2.60.120.10:FF:000014">
    <property type="entry name" value="Potassium voltage-gated channel, subfamily H (Eag-related), member 4"/>
    <property type="match status" value="1"/>
</dbReference>
<comment type="catalytic activity">
    <reaction evidence="14">
        <text>K(+)(in) = K(+)(out)</text>
        <dbReference type="Rhea" id="RHEA:29463"/>
        <dbReference type="ChEBI" id="CHEBI:29103"/>
    </reaction>
</comment>
<feature type="compositionally biased region" description="Polar residues" evidence="22">
    <location>
        <begin position="977"/>
        <end position="995"/>
    </location>
</feature>
<feature type="transmembrane region" description="Helical" evidence="23">
    <location>
        <begin position="296"/>
        <end position="320"/>
    </location>
</feature>
<evidence type="ECO:0000256" key="16">
    <source>
        <dbReference type="ARBA" id="ARBA00061598"/>
    </source>
</evidence>
<accession>A0A3B3Q9G6</accession>
<feature type="region of interest" description="Disordered" evidence="22">
    <location>
        <begin position="139"/>
        <end position="160"/>
    </location>
</feature>
<evidence type="ECO:0000256" key="20">
    <source>
        <dbReference type="ARBA" id="ARBA00082973"/>
    </source>
</evidence>
<evidence type="ECO:0000256" key="21">
    <source>
        <dbReference type="ARBA" id="ARBA00083198"/>
    </source>
</evidence>
<keyword evidence="12" id="KW-0325">Glycoprotein</keyword>
<evidence type="ECO:0000256" key="19">
    <source>
        <dbReference type="ARBA" id="ARBA00076367"/>
    </source>
</evidence>
<dbReference type="SUPFAM" id="SSF81324">
    <property type="entry name" value="Voltage-gated potassium channels"/>
    <property type="match status" value="1"/>
</dbReference>
<dbReference type="Gene3D" id="1.10.1200.260">
    <property type="match status" value="1"/>
</dbReference>
<dbReference type="InterPro" id="IPR005821">
    <property type="entry name" value="Ion_trans_dom"/>
</dbReference>
<evidence type="ECO:0000259" key="25">
    <source>
        <dbReference type="PROSITE" id="PS50112"/>
    </source>
</evidence>
<dbReference type="GO" id="GO:0005249">
    <property type="term" value="F:voltage-gated potassium channel activity"/>
    <property type="evidence" value="ECO:0007669"/>
    <property type="project" value="InterPro"/>
</dbReference>
<keyword evidence="8" id="KW-0630">Potassium</keyword>
<evidence type="ECO:0000256" key="7">
    <source>
        <dbReference type="ARBA" id="ARBA00022882"/>
    </source>
</evidence>
<keyword evidence="3" id="KW-0813">Transport</keyword>
<dbReference type="GO" id="GO:0005886">
    <property type="term" value="C:plasma membrane"/>
    <property type="evidence" value="ECO:0007669"/>
    <property type="project" value="TreeGrafter"/>
</dbReference>
<dbReference type="GO" id="GO:0034702">
    <property type="term" value="C:monoatomic ion channel complex"/>
    <property type="evidence" value="ECO:0007669"/>
    <property type="project" value="UniProtKB-KW"/>
</dbReference>
<dbReference type="InterPro" id="IPR001610">
    <property type="entry name" value="PAC"/>
</dbReference>
<dbReference type="FunFam" id="3.30.450.20:FF:000001">
    <property type="entry name" value="Potassium voltage-gated channel subfamily H member 7"/>
    <property type="match status" value="1"/>
</dbReference>
<feature type="transmembrane region" description="Helical" evidence="23">
    <location>
        <begin position="221"/>
        <end position="243"/>
    </location>
</feature>
<dbReference type="InterPro" id="IPR000014">
    <property type="entry name" value="PAS"/>
</dbReference>
<dbReference type="GO" id="GO:0042391">
    <property type="term" value="P:regulation of membrane potential"/>
    <property type="evidence" value="ECO:0007669"/>
    <property type="project" value="TreeGrafter"/>
</dbReference>
<feature type="transmembrane region" description="Helical" evidence="23">
    <location>
        <begin position="341"/>
        <end position="367"/>
    </location>
</feature>
<dbReference type="InterPro" id="IPR000700">
    <property type="entry name" value="PAS-assoc_C"/>
</dbReference>
<keyword evidence="9 23" id="KW-1133">Transmembrane helix</keyword>
<feature type="domain" description="Cyclic nucleotide-binding" evidence="24">
    <location>
        <begin position="540"/>
        <end position="657"/>
    </location>
</feature>
<dbReference type="SUPFAM" id="SSF51206">
    <property type="entry name" value="cAMP-binding domain-like"/>
    <property type="match status" value="1"/>
</dbReference>
<feature type="region of interest" description="Disordered" evidence="22">
    <location>
        <begin position="696"/>
        <end position="770"/>
    </location>
</feature>
<evidence type="ECO:0000256" key="9">
    <source>
        <dbReference type="ARBA" id="ARBA00022989"/>
    </source>
</evidence>
<reference evidence="27" key="2">
    <citation type="submission" date="2025-09" db="UniProtKB">
        <authorList>
            <consortium name="Ensembl"/>
        </authorList>
    </citation>
    <scope>IDENTIFICATION</scope>
</reference>
<keyword evidence="7" id="KW-0851">Voltage-gated channel</keyword>
<evidence type="ECO:0000313" key="27">
    <source>
        <dbReference type="Ensembl" id="ENSPKIP00000002031.1"/>
    </source>
</evidence>
<feature type="transmembrane region" description="Helical" evidence="23">
    <location>
        <begin position="409"/>
        <end position="431"/>
    </location>
</feature>
<keyword evidence="11 23" id="KW-0472">Membrane</keyword>
<evidence type="ECO:0000256" key="18">
    <source>
        <dbReference type="ARBA" id="ARBA00075970"/>
    </source>
</evidence>
<evidence type="ECO:0000256" key="23">
    <source>
        <dbReference type="SAM" id="Phobius"/>
    </source>
</evidence>
<keyword evidence="4" id="KW-0633">Potassium transport</keyword>
<dbReference type="PRINTS" id="PR01465">
    <property type="entry name" value="ELKCHANNEL"/>
</dbReference>
<feature type="compositionally biased region" description="Polar residues" evidence="22">
    <location>
        <begin position="1004"/>
        <end position="1016"/>
    </location>
</feature>
<evidence type="ECO:0000256" key="4">
    <source>
        <dbReference type="ARBA" id="ARBA00022538"/>
    </source>
</evidence>
<dbReference type="Pfam" id="PF00027">
    <property type="entry name" value="cNMP_binding"/>
    <property type="match status" value="1"/>
</dbReference>
<dbReference type="Gene3D" id="3.30.450.20">
    <property type="entry name" value="PAS domain"/>
    <property type="match status" value="1"/>
</dbReference>
<dbReference type="NCBIfam" id="TIGR00229">
    <property type="entry name" value="sensory_box"/>
    <property type="match status" value="1"/>
</dbReference>
<evidence type="ECO:0000259" key="26">
    <source>
        <dbReference type="PROSITE" id="PS50113"/>
    </source>
</evidence>
<dbReference type="STRING" id="1676925.ENSPKIP00000002031"/>
<dbReference type="InterPro" id="IPR003950">
    <property type="entry name" value="K_chnl_volt-dep_ELK"/>
</dbReference>
<evidence type="ECO:0000256" key="15">
    <source>
        <dbReference type="ARBA" id="ARBA00058898"/>
    </source>
</evidence>
<dbReference type="GeneTree" id="ENSGT00940000156363"/>
<feature type="compositionally biased region" description="Polar residues" evidence="22">
    <location>
        <begin position="1026"/>
        <end position="1058"/>
    </location>
</feature>
<evidence type="ECO:0000256" key="14">
    <source>
        <dbReference type="ARBA" id="ARBA00034430"/>
    </source>
</evidence>
<evidence type="ECO:0000256" key="10">
    <source>
        <dbReference type="ARBA" id="ARBA00023065"/>
    </source>
</evidence>
<comment type="subunit">
    <text evidence="2">The potassium channel is probably composed of a homo- or heterotetrameric complex of pore-forming alpha subunits that can associate with modulating beta subunits.</text>
</comment>
<dbReference type="PANTHER" id="PTHR10217:SF630">
    <property type="entry name" value="POTASSIUM VOLTAGE-GATED CHANNEL SUBFAMILY H MEMBER 4"/>
    <property type="match status" value="1"/>
</dbReference>
<evidence type="ECO:0000256" key="3">
    <source>
        <dbReference type="ARBA" id="ARBA00022448"/>
    </source>
</evidence>